<evidence type="ECO:0000256" key="1">
    <source>
        <dbReference type="SAM" id="MobiDB-lite"/>
    </source>
</evidence>
<feature type="signal peptide" evidence="2">
    <location>
        <begin position="1"/>
        <end position="21"/>
    </location>
</feature>
<reference evidence="4" key="1">
    <citation type="journal article" date="2014" name="Proc. Natl. Acad. Sci. U.S.A.">
        <title>Extensive sampling of basidiomycete genomes demonstrates inadequacy of the white-rot/brown-rot paradigm for wood decay fungi.</title>
        <authorList>
            <person name="Riley R."/>
            <person name="Salamov A.A."/>
            <person name="Brown D.W."/>
            <person name="Nagy L.G."/>
            <person name="Floudas D."/>
            <person name="Held B.W."/>
            <person name="Levasseur A."/>
            <person name="Lombard V."/>
            <person name="Morin E."/>
            <person name="Otillar R."/>
            <person name="Lindquist E.A."/>
            <person name="Sun H."/>
            <person name="LaButti K.M."/>
            <person name="Schmutz J."/>
            <person name="Jabbour D."/>
            <person name="Luo H."/>
            <person name="Baker S.E."/>
            <person name="Pisabarro A.G."/>
            <person name="Walton J.D."/>
            <person name="Blanchette R.A."/>
            <person name="Henrissat B."/>
            <person name="Martin F."/>
            <person name="Cullen D."/>
            <person name="Hibbett D.S."/>
            <person name="Grigoriev I.V."/>
        </authorList>
    </citation>
    <scope>NUCLEOTIDE SEQUENCE [LARGE SCALE GENOMIC DNA]</scope>
    <source>
        <strain evidence="4">PC15</strain>
    </source>
</reference>
<proteinExistence type="predicted"/>
<evidence type="ECO:0000313" key="4">
    <source>
        <dbReference type="Proteomes" id="UP000027073"/>
    </source>
</evidence>
<dbReference type="EMBL" id="KL198014">
    <property type="protein sequence ID" value="KDQ22738.1"/>
    <property type="molecule type" value="Genomic_DNA"/>
</dbReference>
<dbReference type="Proteomes" id="UP000027073">
    <property type="component" value="Unassembled WGS sequence"/>
</dbReference>
<evidence type="ECO:0000313" key="3">
    <source>
        <dbReference type="EMBL" id="KDQ22738.1"/>
    </source>
</evidence>
<feature type="compositionally biased region" description="Pro residues" evidence="1">
    <location>
        <begin position="145"/>
        <end position="155"/>
    </location>
</feature>
<dbReference type="AlphaFoldDB" id="A0A067N3Z7"/>
<dbReference type="STRING" id="1137138.A0A067N3Z7"/>
<feature type="compositionally biased region" description="Low complexity" evidence="1">
    <location>
        <begin position="117"/>
        <end position="144"/>
    </location>
</feature>
<dbReference type="VEuPathDB" id="FungiDB:PLEOSDRAFT_174969"/>
<sequence length="288" mass="29381">MKTFSLSLLLPALHLASGVFAAFDLSQIVTNTNCVGATLLTNTTFVVANNKTVFLSTVQCSSFSAAGSGGGSLAFKSASKDLIIGGGGIIIQASIWNIWPLCILFNTCNPPKPPKPTTSKTTAKPTSTFHSESVSSATPSSTPAEPTPTPSPPPSGPIHVCGAPCATSCDNNAGVLPPVDEDCETIDDAIKIFAGESPQSFVVAPQHVETLTSGTCAYFFVNFNPVPASAGDGTATGGNEGDIEACWSDLSTDSLAVRTSCFPPAQPFTSGGLCTSSDKSWAVGAAHS</sequence>
<feature type="chain" id="PRO_5001641779" evidence="2">
    <location>
        <begin position="22"/>
        <end position="288"/>
    </location>
</feature>
<evidence type="ECO:0000256" key="2">
    <source>
        <dbReference type="SAM" id="SignalP"/>
    </source>
</evidence>
<dbReference type="InParanoid" id="A0A067N3Z7"/>
<feature type="region of interest" description="Disordered" evidence="1">
    <location>
        <begin position="113"/>
        <end position="155"/>
    </location>
</feature>
<name>A0A067N3Z7_PLEO1</name>
<protein>
    <submittedName>
        <fullName evidence="3">Uncharacterized protein</fullName>
    </submittedName>
</protein>
<dbReference type="HOGENOM" id="CLU_915637_0_0_1"/>
<keyword evidence="2" id="KW-0732">Signal</keyword>
<organism evidence="3 4">
    <name type="scientific">Pleurotus ostreatus (strain PC15)</name>
    <name type="common">Oyster mushroom</name>
    <dbReference type="NCBI Taxonomy" id="1137138"/>
    <lineage>
        <taxon>Eukaryota</taxon>
        <taxon>Fungi</taxon>
        <taxon>Dikarya</taxon>
        <taxon>Basidiomycota</taxon>
        <taxon>Agaricomycotina</taxon>
        <taxon>Agaricomycetes</taxon>
        <taxon>Agaricomycetidae</taxon>
        <taxon>Agaricales</taxon>
        <taxon>Pleurotineae</taxon>
        <taxon>Pleurotaceae</taxon>
        <taxon>Pleurotus</taxon>
    </lineage>
</organism>
<accession>A0A067N3Z7</accession>
<gene>
    <name evidence="3" type="ORF">PLEOSDRAFT_174969</name>
</gene>